<protein>
    <submittedName>
        <fullName evidence="1">Uncharacterized protein</fullName>
    </submittedName>
</protein>
<dbReference type="Proteomes" id="UP000276133">
    <property type="component" value="Unassembled WGS sequence"/>
</dbReference>
<proteinExistence type="predicted"/>
<sequence length="75" mass="8746">MCENQIRLCLSLKSAELPCWTEFGFLKILQKQASKLDLRRRKTQDYHVGLSLDFENRTIMGMSFSNLGHNLGTRR</sequence>
<evidence type="ECO:0000313" key="2">
    <source>
        <dbReference type="Proteomes" id="UP000276133"/>
    </source>
</evidence>
<evidence type="ECO:0000313" key="1">
    <source>
        <dbReference type="EMBL" id="RNA35889.1"/>
    </source>
</evidence>
<organism evidence="1 2">
    <name type="scientific">Brachionus plicatilis</name>
    <name type="common">Marine rotifer</name>
    <name type="synonym">Brachionus muelleri</name>
    <dbReference type="NCBI Taxonomy" id="10195"/>
    <lineage>
        <taxon>Eukaryota</taxon>
        <taxon>Metazoa</taxon>
        <taxon>Spiralia</taxon>
        <taxon>Gnathifera</taxon>
        <taxon>Rotifera</taxon>
        <taxon>Eurotatoria</taxon>
        <taxon>Monogononta</taxon>
        <taxon>Pseudotrocha</taxon>
        <taxon>Ploima</taxon>
        <taxon>Brachionidae</taxon>
        <taxon>Brachionus</taxon>
    </lineage>
</organism>
<comment type="caution">
    <text evidence="1">The sequence shown here is derived from an EMBL/GenBank/DDBJ whole genome shotgun (WGS) entry which is preliminary data.</text>
</comment>
<dbReference type="AlphaFoldDB" id="A0A3M7SJJ4"/>
<accession>A0A3M7SJJ4</accession>
<keyword evidence="2" id="KW-1185">Reference proteome</keyword>
<name>A0A3M7SJJ4_BRAPC</name>
<gene>
    <name evidence="1" type="ORF">BpHYR1_003105</name>
</gene>
<reference evidence="1 2" key="1">
    <citation type="journal article" date="2018" name="Sci. Rep.">
        <title>Genomic signatures of local adaptation to the degree of environmental predictability in rotifers.</title>
        <authorList>
            <person name="Franch-Gras L."/>
            <person name="Hahn C."/>
            <person name="Garcia-Roger E.M."/>
            <person name="Carmona M.J."/>
            <person name="Serra M."/>
            <person name="Gomez A."/>
        </authorList>
    </citation>
    <scope>NUCLEOTIDE SEQUENCE [LARGE SCALE GENOMIC DNA]</scope>
    <source>
        <strain evidence="1">HYR1</strain>
    </source>
</reference>
<dbReference type="EMBL" id="REGN01001277">
    <property type="protein sequence ID" value="RNA35889.1"/>
    <property type="molecule type" value="Genomic_DNA"/>
</dbReference>